<keyword evidence="1" id="KW-0472">Membrane</keyword>
<reference evidence="3" key="1">
    <citation type="journal article" date="2019" name="Int. J. Syst. Evol. Microbiol.">
        <title>The Global Catalogue of Microorganisms (GCM) 10K type strain sequencing project: providing services to taxonomists for standard genome sequencing and annotation.</title>
        <authorList>
            <consortium name="The Broad Institute Genomics Platform"/>
            <consortium name="The Broad Institute Genome Sequencing Center for Infectious Disease"/>
            <person name="Wu L."/>
            <person name="Ma J."/>
        </authorList>
    </citation>
    <scope>NUCLEOTIDE SEQUENCE [LARGE SCALE GENOMIC DNA]</scope>
    <source>
        <strain evidence="3">TBRC 5832</strain>
    </source>
</reference>
<evidence type="ECO:0000256" key="1">
    <source>
        <dbReference type="SAM" id="Phobius"/>
    </source>
</evidence>
<gene>
    <name evidence="2" type="ORF">ACFO0C_09665</name>
</gene>
<organism evidence="2 3">
    <name type="scientific">Actinoplanes subglobosus</name>
    <dbReference type="NCBI Taxonomy" id="1547892"/>
    <lineage>
        <taxon>Bacteria</taxon>
        <taxon>Bacillati</taxon>
        <taxon>Actinomycetota</taxon>
        <taxon>Actinomycetes</taxon>
        <taxon>Micromonosporales</taxon>
        <taxon>Micromonosporaceae</taxon>
        <taxon>Actinoplanes</taxon>
    </lineage>
</organism>
<keyword evidence="1" id="KW-1133">Transmembrane helix</keyword>
<proteinExistence type="predicted"/>
<name>A0ABV8IQD4_9ACTN</name>
<evidence type="ECO:0000313" key="3">
    <source>
        <dbReference type="Proteomes" id="UP001595867"/>
    </source>
</evidence>
<dbReference type="RefSeq" id="WP_378066232.1">
    <property type="nucleotide sequence ID" value="NZ_JBHSBL010000007.1"/>
</dbReference>
<evidence type="ECO:0000313" key="2">
    <source>
        <dbReference type="EMBL" id="MFC4065200.1"/>
    </source>
</evidence>
<feature type="transmembrane region" description="Helical" evidence="1">
    <location>
        <begin position="46"/>
        <end position="64"/>
    </location>
</feature>
<accession>A0ABV8IQD4</accession>
<keyword evidence="1" id="KW-0812">Transmembrane</keyword>
<comment type="caution">
    <text evidence="2">The sequence shown here is derived from an EMBL/GenBank/DDBJ whole genome shotgun (WGS) entry which is preliminary data.</text>
</comment>
<dbReference type="EMBL" id="JBHSBL010000007">
    <property type="protein sequence ID" value="MFC4065200.1"/>
    <property type="molecule type" value="Genomic_DNA"/>
</dbReference>
<dbReference type="Proteomes" id="UP001595867">
    <property type="component" value="Unassembled WGS sequence"/>
</dbReference>
<keyword evidence="3" id="KW-1185">Reference proteome</keyword>
<feature type="transmembrane region" description="Helical" evidence="1">
    <location>
        <begin position="70"/>
        <end position="89"/>
    </location>
</feature>
<sequence length="204" mass="22120">MTQLPERAFPVRGDRWKPSNPLLENVIRKYIDEATREACDTTGNTGTITGGGLVLVGFGIILAIGTGNPLAAIFAMIVLALAGLAWMGVKAPPLNLDPLQILAPMGGPGNLPAGYLVHPLAWKAGMPEYLKGVPERRMRIAVGLCREHPGAVTDLLRMVERSERWVAEFQPGKDFSPQGRDAEVVKFANRLIEHQKLNVPVAAR</sequence>
<protein>
    <submittedName>
        <fullName evidence="2">Uncharacterized protein</fullName>
    </submittedName>
</protein>